<keyword evidence="13" id="KW-1185">Reference proteome</keyword>
<dbReference type="PANTHER" id="PTHR30153:SF2">
    <property type="entry name" value="REPLICATIVE DNA HELICASE"/>
    <property type="match status" value="1"/>
</dbReference>
<keyword evidence="7" id="KW-0238">DNA-binding</keyword>
<dbReference type="InterPro" id="IPR007693">
    <property type="entry name" value="DNA_helicase_DnaB-like_N"/>
</dbReference>
<dbReference type="CDD" id="cd00984">
    <property type="entry name" value="DnaB_C"/>
    <property type="match status" value="1"/>
</dbReference>
<evidence type="ECO:0000256" key="2">
    <source>
        <dbReference type="ARBA" id="ARBA00022705"/>
    </source>
</evidence>
<keyword evidence="8" id="KW-0413">Isomerase</keyword>
<dbReference type="InterPro" id="IPR036185">
    <property type="entry name" value="DNA_heli_DnaB-like_N_sf"/>
</dbReference>
<sequence>MSILDDGLDFDGWAPSDAIVAAEIAVAGAAIQSQNALTEAMDLVEPGDFFSAAKDVFAAAISLLQERKPIEPTAVLGELQARGALERVGGASYLSRLLEHAAVHGSISYHARRVADDGLRRRISTALQQGRRITESHGWDAGADIDMIRKLLDEAAVRRIGDRPRDVAQDMIELLNDLENPPAKVPGVIPPFLDLASLITSFQPGQLAVIAGRPSMGKSVLASDIARAAAIRDGHSTLFFSVEMSRREVLQRMSSAQAKVPLHAIRAYDITPEDLAKVSQAAGAISGAPLIVDESRPCTLDHVRSQMRWLSRSGPIGIVIIDYLQIMTAPKMPIREQEIATLTRELKLLAGEFNTPVIALSQLNRESEKRTDKRPLASDLRESGAIEQDADIVILVHRDDFYEPQSPRAGEADLIVAKNRNGPKATVTVASQLHFARFSDMAATYQQAPTGRPNLHAVK</sequence>
<evidence type="ECO:0000313" key="13">
    <source>
        <dbReference type="Proteomes" id="UP001589610"/>
    </source>
</evidence>
<evidence type="ECO:0000256" key="10">
    <source>
        <dbReference type="ARBA" id="ARBA00048954"/>
    </source>
</evidence>
<evidence type="ECO:0000256" key="8">
    <source>
        <dbReference type="ARBA" id="ARBA00023235"/>
    </source>
</evidence>
<evidence type="ECO:0000256" key="4">
    <source>
        <dbReference type="ARBA" id="ARBA00022801"/>
    </source>
</evidence>
<keyword evidence="3" id="KW-0547">Nucleotide-binding</keyword>
<gene>
    <name evidence="12" type="ORF">ACFFRH_37835</name>
</gene>
<keyword evidence="4" id="KW-0378">Hydrolase</keyword>
<name>A0ABV5TUL5_9ACTN</name>
<proteinExistence type="inferred from homology"/>
<comment type="similarity">
    <text evidence="1">Belongs to the helicase family. DnaB subfamily.</text>
</comment>
<dbReference type="PANTHER" id="PTHR30153">
    <property type="entry name" value="REPLICATIVE DNA HELICASE DNAB"/>
    <property type="match status" value="1"/>
</dbReference>
<dbReference type="Pfam" id="PF00772">
    <property type="entry name" value="DnaB"/>
    <property type="match status" value="1"/>
</dbReference>
<dbReference type="Proteomes" id="UP001589610">
    <property type="component" value="Unassembled WGS sequence"/>
</dbReference>
<dbReference type="InterPro" id="IPR007694">
    <property type="entry name" value="DNA_helicase_DnaB-like_C"/>
</dbReference>
<dbReference type="SUPFAM" id="SSF48024">
    <property type="entry name" value="N-terminal domain of DnaB helicase"/>
    <property type="match status" value="1"/>
</dbReference>
<dbReference type="RefSeq" id="WP_344747718.1">
    <property type="nucleotide sequence ID" value="NZ_BAAAWW010000136.1"/>
</dbReference>
<evidence type="ECO:0000256" key="3">
    <source>
        <dbReference type="ARBA" id="ARBA00022741"/>
    </source>
</evidence>
<keyword evidence="6" id="KW-0067">ATP-binding</keyword>
<evidence type="ECO:0000256" key="7">
    <source>
        <dbReference type="ARBA" id="ARBA00023125"/>
    </source>
</evidence>
<dbReference type="Gene3D" id="3.40.50.300">
    <property type="entry name" value="P-loop containing nucleotide triphosphate hydrolases"/>
    <property type="match status" value="1"/>
</dbReference>
<protein>
    <recommendedName>
        <fullName evidence="9">DNA 5'-3' helicase</fullName>
        <ecNumber evidence="9">5.6.2.3</ecNumber>
    </recommendedName>
</protein>
<dbReference type="PROSITE" id="PS51199">
    <property type="entry name" value="SF4_HELICASE"/>
    <property type="match status" value="1"/>
</dbReference>
<dbReference type="Pfam" id="PF03796">
    <property type="entry name" value="DnaB_C"/>
    <property type="match status" value="1"/>
</dbReference>
<dbReference type="SUPFAM" id="SSF52540">
    <property type="entry name" value="P-loop containing nucleoside triphosphate hydrolases"/>
    <property type="match status" value="1"/>
</dbReference>
<dbReference type="InterPro" id="IPR027417">
    <property type="entry name" value="P-loop_NTPase"/>
</dbReference>
<feature type="domain" description="SF4 helicase" evidence="11">
    <location>
        <begin position="181"/>
        <end position="445"/>
    </location>
</feature>
<evidence type="ECO:0000259" key="11">
    <source>
        <dbReference type="PROSITE" id="PS51199"/>
    </source>
</evidence>
<dbReference type="GO" id="GO:0004386">
    <property type="term" value="F:helicase activity"/>
    <property type="evidence" value="ECO:0007669"/>
    <property type="project" value="UniProtKB-KW"/>
</dbReference>
<comment type="catalytic activity">
    <reaction evidence="10">
        <text>ATP + H2O = ADP + phosphate + H(+)</text>
        <dbReference type="Rhea" id="RHEA:13065"/>
        <dbReference type="ChEBI" id="CHEBI:15377"/>
        <dbReference type="ChEBI" id="CHEBI:15378"/>
        <dbReference type="ChEBI" id="CHEBI:30616"/>
        <dbReference type="ChEBI" id="CHEBI:43474"/>
        <dbReference type="ChEBI" id="CHEBI:456216"/>
        <dbReference type="EC" id="5.6.2.3"/>
    </reaction>
</comment>
<dbReference type="Gene3D" id="1.10.860.10">
    <property type="entry name" value="DNAb Helicase, Chain A"/>
    <property type="match status" value="1"/>
</dbReference>
<keyword evidence="2" id="KW-0235">DNA replication</keyword>
<evidence type="ECO:0000256" key="1">
    <source>
        <dbReference type="ARBA" id="ARBA00008428"/>
    </source>
</evidence>
<evidence type="ECO:0000256" key="5">
    <source>
        <dbReference type="ARBA" id="ARBA00022806"/>
    </source>
</evidence>
<evidence type="ECO:0000313" key="12">
    <source>
        <dbReference type="EMBL" id="MFB9681273.1"/>
    </source>
</evidence>
<accession>A0ABV5TUL5</accession>
<keyword evidence="5 12" id="KW-0347">Helicase</keyword>
<evidence type="ECO:0000256" key="9">
    <source>
        <dbReference type="ARBA" id="ARBA00044969"/>
    </source>
</evidence>
<reference evidence="12 13" key="1">
    <citation type="submission" date="2024-09" db="EMBL/GenBank/DDBJ databases">
        <authorList>
            <person name="Sun Q."/>
            <person name="Mori K."/>
        </authorList>
    </citation>
    <scope>NUCLEOTIDE SEQUENCE [LARGE SCALE GENOMIC DNA]</scope>
    <source>
        <strain evidence="12 13">JCM 3028</strain>
    </source>
</reference>
<dbReference type="InterPro" id="IPR016136">
    <property type="entry name" value="DNA_helicase_N/primase_C"/>
</dbReference>
<dbReference type="EMBL" id="JBHMBS010000031">
    <property type="protein sequence ID" value="MFB9681273.1"/>
    <property type="molecule type" value="Genomic_DNA"/>
</dbReference>
<dbReference type="EC" id="5.6.2.3" evidence="9"/>
<comment type="caution">
    <text evidence="12">The sequence shown here is derived from an EMBL/GenBank/DDBJ whole genome shotgun (WGS) entry which is preliminary data.</text>
</comment>
<organism evidence="12 13">
    <name type="scientific">Streptosporangium vulgare</name>
    <dbReference type="NCBI Taxonomy" id="46190"/>
    <lineage>
        <taxon>Bacteria</taxon>
        <taxon>Bacillati</taxon>
        <taxon>Actinomycetota</taxon>
        <taxon>Actinomycetes</taxon>
        <taxon>Streptosporangiales</taxon>
        <taxon>Streptosporangiaceae</taxon>
        <taxon>Streptosporangium</taxon>
    </lineage>
</organism>
<evidence type="ECO:0000256" key="6">
    <source>
        <dbReference type="ARBA" id="ARBA00022840"/>
    </source>
</evidence>